<feature type="transmembrane region" description="Helical" evidence="6">
    <location>
        <begin position="229"/>
        <end position="257"/>
    </location>
</feature>
<organism evidence="7 8">
    <name type="scientific">Ethanoligenens harbinense (strain DSM 18485 / JCM 12961 / CGMCC 1.5033 / YUAN-3)</name>
    <dbReference type="NCBI Taxonomy" id="663278"/>
    <lineage>
        <taxon>Bacteria</taxon>
        <taxon>Bacillati</taxon>
        <taxon>Bacillota</taxon>
        <taxon>Clostridia</taxon>
        <taxon>Eubacteriales</taxon>
        <taxon>Oscillospiraceae</taxon>
        <taxon>Ethanoligenens</taxon>
    </lineage>
</organism>
<feature type="transmembrane region" description="Helical" evidence="6">
    <location>
        <begin position="190"/>
        <end position="208"/>
    </location>
</feature>
<keyword evidence="4 6" id="KW-1133">Transmembrane helix</keyword>
<dbReference type="KEGG" id="eha:Ethha_2335"/>
<feature type="transmembrane region" description="Helical" evidence="6">
    <location>
        <begin position="70"/>
        <end position="92"/>
    </location>
</feature>
<evidence type="ECO:0000313" key="8">
    <source>
        <dbReference type="Proteomes" id="UP000001551"/>
    </source>
</evidence>
<feature type="transmembrane region" description="Helical" evidence="6">
    <location>
        <begin position="112"/>
        <end position="134"/>
    </location>
</feature>
<keyword evidence="3 6" id="KW-0812">Transmembrane</keyword>
<reference evidence="7 8" key="1">
    <citation type="submission" date="2010-12" db="EMBL/GenBank/DDBJ databases">
        <title>Complete sequence of Ethanoligenens harbinense YUAN-3.</title>
        <authorList>
            <person name="Lucas S."/>
            <person name="Copeland A."/>
            <person name="Lapidus A."/>
            <person name="Cheng J.-F."/>
            <person name="Bruce D."/>
            <person name="Goodwin L."/>
            <person name="Pitluck S."/>
            <person name="Chertkov O."/>
            <person name="Misra M."/>
            <person name="Detter J.C."/>
            <person name="Han C."/>
            <person name="Tapia R."/>
            <person name="Land M."/>
            <person name="Hauser L."/>
            <person name="Jeffries C."/>
            <person name="Kyrpides N."/>
            <person name="Ivanova N."/>
            <person name="Mikhailova N."/>
            <person name="Wang A."/>
            <person name="Mouttaki H."/>
            <person name="He Z."/>
            <person name="Zhou J."/>
            <person name="Hemme C.L."/>
            <person name="Woyke T."/>
        </authorList>
    </citation>
    <scope>NUCLEOTIDE SEQUENCE [LARGE SCALE GENOMIC DNA]</scope>
    <source>
        <strain evidence="8">DSM 18485 / JCM 12961 / CGMCC 1.5033 / YUAN-3</strain>
    </source>
</reference>
<evidence type="ECO:0000313" key="7">
    <source>
        <dbReference type="EMBL" id="ADU27846.1"/>
    </source>
</evidence>
<dbReference type="STRING" id="663278.Ethha_2335"/>
<dbReference type="Proteomes" id="UP000001551">
    <property type="component" value="Chromosome"/>
</dbReference>
<accession>E6U4W1</accession>
<dbReference type="HOGENOM" id="CLU_031365_0_0_9"/>
<feature type="transmembrane region" description="Helical" evidence="6">
    <location>
        <begin position="311"/>
        <end position="333"/>
    </location>
</feature>
<evidence type="ECO:0000256" key="5">
    <source>
        <dbReference type="ARBA" id="ARBA00023136"/>
    </source>
</evidence>
<keyword evidence="2" id="KW-1003">Cell membrane</keyword>
<dbReference type="eggNOG" id="COG4177">
    <property type="taxonomic scope" value="Bacteria"/>
</dbReference>
<feature type="transmembrane region" description="Helical" evidence="6">
    <location>
        <begin position="263"/>
        <end position="281"/>
    </location>
</feature>
<dbReference type="InterPro" id="IPR001851">
    <property type="entry name" value="ABC_transp_permease"/>
</dbReference>
<dbReference type="GO" id="GO:0015658">
    <property type="term" value="F:branched-chain amino acid transmembrane transporter activity"/>
    <property type="evidence" value="ECO:0007669"/>
    <property type="project" value="InterPro"/>
</dbReference>
<evidence type="ECO:0000256" key="6">
    <source>
        <dbReference type="SAM" id="Phobius"/>
    </source>
</evidence>
<proteinExistence type="predicted"/>
<dbReference type="RefSeq" id="WP_013486194.1">
    <property type="nucleotide sequence ID" value="NC_014828.1"/>
</dbReference>
<name>E6U4W1_ETHHY</name>
<evidence type="ECO:0000256" key="2">
    <source>
        <dbReference type="ARBA" id="ARBA00022475"/>
    </source>
</evidence>
<dbReference type="InterPro" id="IPR043428">
    <property type="entry name" value="LivM-like"/>
</dbReference>
<gene>
    <name evidence="7" type="ordered locus">Ethha_2335</name>
</gene>
<keyword evidence="8" id="KW-1185">Reference proteome</keyword>
<evidence type="ECO:0000256" key="3">
    <source>
        <dbReference type="ARBA" id="ARBA00022692"/>
    </source>
</evidence>
<evidence type="ECO:0000256" key="1">
    <source>
        <dbReference type="ARBA" id="ARBA00004651"/>
    </source>
</evidence>
<sequence>MMGGIYNKIRSVQIHRMIDIGLLVFLAVFPLFAEEFRVEMMGRYLCLAIFALSLDLLWGYGGLLSLGHAVFFGIGGYMIGLCYQIQFGLPAFMTREKITVLPWFYLPLKNPIVAALIGIGLAALISAILGFFVFSSKIKGVFFTIITLALAQMFSQFIITEQKYTNGFNGLQSIKRFAMNHGQPLDKIEYYYVILVVAALVFLFCMWLTRNRVGKIAVSIRENEQRLGFFGYTASHYKILIMTIAGAIAGLSGVLYAPATGSITVQDIGIAASTLVVVWIAVGGRGNLTGAVVGTLFINWAQSLLSDQFSSFWQLILGIVLILIIFFMPNGIVGKIISLQQRRRTDKMMAGQETASAEDGA</sequence>
<dbReference type="InterPro" id="IPR017778">
    <property type="entry name" value="ABC_transptr_urea_perm_UrtC"/>
</dbReference>
<dbReference type="PANTHER" id="PTHR30482:SF4">
    <property type="entry name" value="SLR1201 PROTEIN"/>
    <property type="match status" value="1"/>
</dbReference>
<feature type="transmembrane region" description="Helical" evidence="6">
    <location>
        <begin position="288"/>
        <end position="305"/>
    </location>
</feature>
<dbReference type="AlphaFoldDB" id="E6U4W1"/>
<dbReference type="PANTHER" id="PTHR30482">
    <property type="entry name" value="HIGH-AFFINITY BRANCHED-CHAIN AMINO ACID TRANSPORT SYSTEM PERMEASE"/>
    <property type="match status" value="1"/>
</dbReference>
<keyword evidence="5 6" id="KW-0472">Membrane</keyword>
<protein>
    <submittedName>
        <fullName evidence="7">Inner-membrane translocator</fullName>
    </submittedName>
</protein>
<feature type="transmembrane region" description="Helical" evidence="6">
    <location>
        <begin position="43"/>
        <end position="63"/>
    </location>
</feature>
<evidence type="ECO:0000256" key="4">
    <source>
        <dbReference type="ARBA" id="ARBA00022989"/>
    </source>
</evidence>
<comment type="subcellular location">
    <subcellularLocation>
        <location evidence="1">Cell membrane</location>
        <topology evidence="1">Multi-pass membrane protein</topology>
    </subcellularLocation>
</comment>
<dbReference type="NCBIfam" id="TIGR03408">
    <property type="entry name" value="urea_trans_UrtC"/>
    <property type="match status" value="1"/>
</dbReference>
<dbReference type="Pfam" id="PF02653">
    <property type="entry name" value="BPD_transp_2"/>
    <property type="match status" value="1"/>
</dbReference>
<feature type="transmembrane region" description="Helical" evidence="6">
    <location>
        <begin position="141"/>
        <end position="159"/>
    </location>
</feature>
<dbReference type="EMBL" id="CP002400">
    <property type="protein sequence ID" value="ADU27846.1"/>
    <property type="molecule type" value="Genomic_DNA"/>
</dbReference>
<dbReference type="CDD" id="cd06581">
    <property type="entry name" value="TM_PBP1_LivM_like"/>
    <property type="match status" value="1"/>
</dbReference>
<dbReference type="GO" id="GO:0005886">
    <property type="term" value="C:plasma membrane"/>
    <property type="evidence" value="ECO:0007669"/>
    <property type="project" value="UniProtKB-SubCell"/>
</dbReference>